<dbReference type="NCBIfam" id="NF008911">
    <property type="entry name" value="PRK12275.1-2"/>
    <property type="match status" value="1"/>
</dbReference>
<dbReference type="Pfam" id="PF05635">
    <property type="entry name" value="23S_rRNA_IVP"/>
    <property type="match status" value="1"/>
</dbReference>
<dbReference type="InterPro" id="IPR036583">
    <property type="entry name" value="23S_rRNA_IVS_sf"/>
</dbReference>
<gene>
    <name evidence="1" type="ORF">IQ37_12550</name>
</gene>
<dbReference type="InterPro" id="IPR012657">
    <property type="entry name" value="23S_rRNA-intervening_sequence"/>
</dbReference>
<comment type="caution">
    <text evidence="1">The sequence shown here is derived from an EMBL/GenBank/DDBJ whole genome shotgun (WGS) entry which is preliminary data.</text>
</comment>
<dbReference type="NCBIfam" id="TIGR02436">
    <property type="entry name" value="four helix bundle protein"/>
    <property type="match status" value="1"/>
</dbReference>
<evidence type="ECO:0000313" key="1">
    <source>
        <dbReference type="EMBL" id="KFF25232.1"/>
    </source>
</evidence>
<dbReference type="OrthoDB" id="9811959at2"/>
<dbReference type="RefSeq" id="WP_034685550.1">
    <property type="nucleotide sequence ID" value="NZ_CP023049.2"/>
</dbReference>
<dbReference type="AlphaFoldDB" id="A0A086B8G8"/>
<keyword evidence="1" id="KW-0689">Ribosomal protein</keyword>
<dbReference type="STRING" id="558152.IQ37_12550"/>
<dbReference type="GO" id="GO:0005840">
    <property type="term" value="C:ribosome"/>
    <property type="evidence" value="ECO:0007669"/>
    <property type="project" value="UniProtKB-KW"/>
</dbReference>
<protein>
    <submittedName>
        <fullName evidence="1">S23 ribosomal protein</fullName>
    </submittedName>
</protein>
<keyword evidence="1" id="KW-0687">Ribonucleoprotein</keyword>
<dbReference type="eggNOG" id="COG0399">
    <property type="taxonomic scope" value="Bacteria"/>
</dbReference>
<dbReference type="Proteomes" id="UP000028709">
    <property type="component" value="Unassembled WGS sequence"/>
</dbReference>
<keyword evidence="2" id="KW-1185">Reference proteome</keyword>
<dbReference type="SUPFAM" id="SSF158446">
    <property type="entry name" value="IVS-encoded protein-like"/>
    <property type="match status" value="1"/>
</dbReference>
<organism evidence="1 2">
    <name type="scientific">Chryseobacterium piperi</name>
    <dbReference type="NCBI Taxonomy" id="558152"/>
    <lineage>
        <taxon>Bacteria</taxon>
        <taxon>Pseudomonadati</taxon>
        <taxon>Bacteroidota</taxon>
        <taxon>Flavobacteriia</taxon>
        <taxon>Flavobacteriales</taxon>
        <taxon>Weeksellaceae</taxon>
        <taxon>Chryseobacterium group</taxon>
        <taxon>Chryseobacterium</taxon>
    </lineage>
</organism>
<sequence length="116" mass="13270">MANFKELLVWQKSIDFVTEIYRVSDTFSMHEMYGLTSQIRRASVSVPSNIAEGNSRRSKPDYLQFLKISGGSCSEIETQLLISKNLNFLKENEYMKLNNAIIEISKMLNGLINSLQ</sequence>
<evidence type="ECO:0000313" key="2">
    <source>
        <dbReference type="Proteomes" id="UP000028709"/>
    </source>
</evidence>
<reference evidence="1 2" key="1">
    <citation type="submission" date="2014-07" db="EMBL/GenBank/DDBJ databases">
        <title>Genome of Chryseobacterium piperi CTM.</title>
        <authorList>
            <person name="Pipes S.E."/>
            <person name="Stropko S.J."/>
            <person name="Newman J.D."/>
        </authorList>
    </citation>
    <scope>NUCLEOTIDE SEQUENCE [LARGE SCALE GENOMIC DNA]</scope>
    <source>
        <strain evidence="1 2">CTM</strain>
    </source>
</reference>
<dbReference type="CDD" id="cd16377">
    <property type="entry name" value="23S_rRNA_IVP_like"/>
    <property type="match status" value="1"/>
</dbReference>
<proteinExistence type="predicted"/>
<dbReference type="KEGG" id="cpip:CJF12_11885"/>
<dbReference type="PANTHER" id="PTHR38471:SF2">
    <property type="entry name" value="FOUR HELIX BUNDLE PROTEIN"/>
    <property type="match status" value="1"/>
</dbReference>
<dbReference type="EMBL" id="JPRJ01000023">
    <property type="protein sequence ID" value="KFF25232.1"/>
    <property type="molecule type" value="Genomic_DNA"/>
</dbReference>
<name>A0A086B8G8_9FLAO</name>
<dbReference type="Gene3D" id="1.20.1440.60">
    <property type="entry name" value="23S rRNA-intervening sequence"/>
    <property type="match status" value="1"/>
</dbReference>
<accession>A0A086B8G8</accession>
<dbReference type="PANTHER" id="PTHR38471">
    <property type="entry name" value="FOUR HELIX BUNDLE PROTEIN"/>
    <property type="match status" value="1"/>
</dbReference>